<keyword evidence="3" id="KW-1185">Reference proteome</keyword>
<name>A0A495WIY0_9BACT</name>
<proteinExistence type="predicted"/>
<evidence type="ECO:0000313" key="3">
    <source>
        <dbReference type="Proteomes" id="UP000269493"/>
    </source>
</evidence>
<evidence type="ECO:0000313" key="2">
    <source>
        <dbReference type="EMBL" id="RKT61260.1"/>
    </source>
</evidence>
<dbReference type="Gene3D" id="3.40.109.10">
    <property type="entry name" value="NADH Oxidase"/>
    <property type="match status" value="1"/>
</dbReference>
<dbReference type="InterPro" id="IPR019224">
    <property type="entry name" value="DUF2148"/>
</dbReference>
<dbReference type="EMBL" id="RBXN01000001">
    <property type="protein sequence ID" value="RKT61260.1"/>
    <property type="molecule type" value="Genomic_DNA"/>
</dbReference>
<organism evidence="2 3">
    <name type="scientific">Coprobacter fastidiosus NSB1 = JCM 33896</name>
    <dbReference type="NCBI Taxonomy" id="1349822"/>
    <lineage>
        <taxon>Bacteria</taxon>
        <taxon>Pseudomonadati</taxon>
        <taxon>Bacteroidota</taxon>
        <taxon>Bacteroidia</taxon>
        <taxon>Bacteroidales</taxon>
        <taxon>Barnesiellaceae</taxon>
        <taxon>Coprobacter</taxon>
    </lineage>
</organism>
<protein>
    <submittedName>
        <fullName evidence="2">Putative ferredoxin-like protein</fullName>
    </submittedName>
</protein>
<dbReference type="InterPro" id="IPR000415">
    <property type="entry name" value="Nitroreductase-like"/>
</dbReference>
<evidence type="ECO:0000259" key="1">
    <source>
        <dbReference type="Pfam" id="PF09918"/>
    </source>
</evidence>
<feature type="domain" description="DUF2148" evidence="1">
    <location>
        <begin position="143"/>
        <end position="207"/>
    </location>
</feature>
<dbReference type="GO" id="GO:0016491">
    <property type="term" value="F:oxidoreductase activity"/>
    <property type="evidence" value="ECO:0007669"/>
    <property type="project" value="InterPro"/>
</dbReference>
<dbReference type="AlphaFoldDB" id="A0A495WIY0"/>
<comment type="caution">
    <text evidence="2">The sequence shown here is derived from an EMBL/GenBank/DDBJ whole genome shotgun (WGS) entry which is preliminary data.</text>
</comment>
<dbReference type="Pfam" id="PF09918">
    <property type="entry name" value="DUF2148"/>
    <property type="match status" value="1"/>
</dbReference>
<reference evidence="2 3" key="1">
    <citation type="submission" date="2018-10" db="EMBL/GenBank/DDBJ databases">
        <title>Genomic Encyclopedia of Archaeal and Bacterial Type Strains, Phase II (KMG-II): from individual species to whole genera.</title>
        <authorList>
            <person name="Goeker M."/>
        </authorList>
    </citation>
    <scope>NUCLEOTIDE SEQUENCE [LARGE SCALE GENOMIC DNA]</scope>
    <source>
        <strain evidence="2 3">NSB1</strain>
    </source>
</reference>
<sequence length="215" mass="24025">MRISFCFVFEKAKIKITFYKRVSLPLSILKNYKSIMIIDERISRQSYMLDAAKQIMTAARTAPKGKGIDILEIITITEREIEILSQEMKKLSEETSLKFLMRDSENILSADALILIGTKEQKQALNCGYCGFPTCAEKPQNTPCAINSIDVGIAIGSACSKASDLRVDSRVMFSAGWAAQRIGWMKGCHQIIGIPISASSKNPFFDRKPKETETK</sequence>
<accession>A0A495WIY0</accession>
<dbReference type="Proteomes" id="UP000269493">
    <property type="component" value="Unassembled WGS sequence"/>
</dbReference>
<dbReference type="PANTHER" id="PTHR40101">
    <property type="entry name" value="CONSERVED PROTEIN"/>
    <property type="match status" value="1"/>
</dbReference>
<dbReference type="PANTHER" id="PTHR40101:SF1">
    <property type="entry name" value="4FE-4S DOMAIN-CONTAINING PROTEIN"/>
    <property type="match status" value="1"/>
</dbReference>
<gene>
    <name evidence="2" type="ORF">BC742_0302</name>
</gene>